<dbReference type="Proteomes" id="UP001078443">
    <property type="component" value="Unassembled WGS sequence"/>
</dbReference>
<proteinExistence type="predicted"/>
<dbReference type="RefSeq" id="WP_268040480.1">
    <property type="nucleotide sequence ID" value="NZ_JAPQER010000002.1"/>
</dbReference>
<reference evidence="1" key="1">
    <citation type="submission" date="2022-12" db="EMBL/GenBank/DDBJ databases">
        <authorList>
            <person name="Wang J."/>
        </authorList>
    </citation>
    <scope>NUCLEOTIDE SEQUENCE</scope>
    <source>
        <strain evidence="1">HY-45-18</strain>
    </source>
</reference>
<dbReference type="EMBL" id="JAPQER010000002">
    <property type="protein sequence ID" value="MCY6484209.1"/>
    <property type="molecule type" value="Genomic_DNA"/>
</dbReference>
<protein>
    <submittedName>
        <fullName evidence="1">Uncharacterized protein</fullName>
    </submittedName>
</protein>
<organism evidence="1 2">
    <name type="scientific">Clostridium aestuarii</name>
    <dbReference type="NCBI Taxonomy" id="338193"/>
    <lineage>
        <taxon>Bacteria</taxon>
        <taxon>Bacillati</taxon>
        <taxon>Bacillota</taxon>
        <taxon>Clostridia</taxon>
        <taxon>Eubacteriales</taxon>
        <taxon>Clostridiaceae</taxon>
        <taxon>Clostridium</taxon>
    </lineage>
</organism>
<evidence type="ECO:0000313" key="1">
    <source>
        <dbReference type="EMBL" id="MCY6484209.1"/>
    </source>
</evidence>
<keyword evidence="2" id="KW-1185">Reference proteome</keyword>
<sequence>MKKNKLLIVIIAVLIFILMAKNTAFARVKGYIIKDTINNRFYQYDRDELIDSFLNNISKEGNNLLFLDYKNRLKNNKMYSFYNDSRKYVACKEVNKAFEKSKEKGEKFYLDKFMKNTDSVEFPEYVYARKIKNGQVVSILNSTKDGIVKDLKSNQRDIKLADEKEEQVKKISTVNRHNHSKKKNNNKDVKPMIISWNNPSGKKCVGDWIDIKINSNLSNNVSYINNVVYIMECTRNGETVAERDITVKYHNIALTNDKGRYLIGNKHKVTGDEEYTLNITFNTLGEYKINIYADS</sequence>
<name>A0ABT4CZ10_9CLOT</name>
<gene>
    <name evidence="1" type="ORF">OW763_07550</name>
</gene>
<accession>A0ABT4CZ10</accession>
<evidence type="ECO:0000313" key="2">
    <source>
        <dbReference type="Proteomes" id="UP001078443"/>
    </source>
</evidence>
<comment type="caution">
    <text evidence="1">The sequence shown here is derived from an EMBL/GenBank/DDBJ whole genome shotgun (WGS) entry which is preliminary data.</text>
</comment>